<accession>A0A1F4X6G5</accession>
<dbReference type="InterPro" id="IPR036895">
    <property type="entry name" value="Uracil-DNA_glycosylase-like_sf"/>
</dbReference>
<dbReference type="Proteomes" id="UP000176815">
    <property type="component" value="Unassembled WGS sequence"/>
</dbReference>
<protein>
    <recommendedName>
        <fullName evidence="4">Type-4 uracil-DNA glycosylase</fullName>
        <ecNumber evidence="3">3.2.2.27</ecNumber>
    </recommendedName>
</protein>
<organism evidence="13 14">
    <name type="scientific">candidate division WWE3 bacterium RIFOXYD1_FULL_39_9</name>
    <dbReference type="NCBI Taxonomy" id="1802649"/>
    <lineage>
        <taxon>Bacteria</taxon>
        <taxon>Katanobacteria</taxon>
    </lineage>
</organism>
<evidence type="ECO:0000256" key="7">
    <source>
        <dbReference type="ARBA" id="ARBA00022763"/>
    </source>
</evidence>
<evidence type="ECO:0000313" key="14">
    <source>
        <dbReference type="Proteomes" id="UP000176815"/>
    </source>
</evidence>
<comment type="caution">
    <text evidence="13">The sequence shown here is derived from an EMBL/GenBank/DDBJ whole genome shotgun (WGS) entry which is preliminary data.</text>
</comment>
<dbReference type="SMART" id="SM00987">
    <property type="entry name" value="UreE_C"/>
    <property type="match status" value="1"/>
</dbReference>
<evidence type="ECO:0000256" key="8">
    <source>
        <dbReference type="ARBA" id="ARBA00022801"/>
    </source>
</evidence>
<name>A0A1F4X6G5_UNCKA</name>
<evidence type="ECO:0000256" key="9">
    <source>
        <dbReference type="ARBA" id="ARBA00023004"/>
    </source>
</evidence>
<proteinExistence type="inferred from homology"/>
<dbReference type="SUPFAM" id="SSF52141">
    <property type="entry name" value="Uracil-DNA glycosylase-like"/>
    <property type="match status" value="1"/>
</dbReference>
<gene>
    <name evidence="13" type="ORF">A2619_00605</name>
</gene>
<evidence type="ECO:0000256" key="3">
    <source>
        <dbReference type="ARBA" id="ARBA00012030"/>
    </source>
</evidence>
<dbReference type="EMBL" id="MEWG01000023">
    <property type="protein sequence ID" value="OGC77258.1"/>
    <property type="molecule type" value="Genomic_DNA"/>
</dbReference>
<dbReference type="GO" id="GO:0051539">
    <property type="term" value="F:4 iron, 4 sulfur cluster binding"/>
    <property type="evidence" value="ECO:0007669"/>
    <property type="project" value="UniProtKB-KW"/>
</dbReference>
<dbReference type="GO" id="GO:0004844">
    <property type="term" value="F:uracil DNA N-glycosylase activity"/>
    <property type="evidence" value="ECO:0007669"/>
    <property type="project" value="UniProtKB-EC"/>
</dbReference>
<keyword evidence="7" id="KW-0227">DNA damage</keyword>
<dbReference type="GO" id="GO:0006281">
    <property type="term" value="P:DNA repair"/>
    <property type="evidence" value="ECO:0007669"/>
    <property type="project" value="UniProtKB-KW"/>
</dbReference>
<dbReference type="InterPro" id="IPR005273">
    <property type="entry name" value="Ura-DNA_glyco_family4"/>
</dbReference>
<evidence type="ECO:0000256" key="1">
    <source>
        <dbReference type="ARBA" id="ARBA00001400"/>
    </source>
</evidence>
<keyword evidence="11" id="KW-0234">DNA repair</keyword>
<keyword evidence="8" id="KW-0378">Hydrolase</keyword>
<dbReference type="PANTHER" id="PTHR33693:SF1">
    <property type="entry name" value="TYPE-4 URACIL-DNA GLYCOSYLASE"/>
    <property type="match status" value="1"/>
</dbReference>
<comment type="catalytic activity">
    <reaction evidence="1">
        <text>Hydrolyzes single-stranded DNA or mismatched double-stranded DNA and polynucleotides, releasing free uracil.</text>
        <dbReference type="EC" id="3.2.2.27"/>
    </reaction>
</comment>
<dbReference type="Gene3D" id="3.40.470.10">
    <property type="entry name" value="Uracil-DNA glycosylase-like domain"/>
    <property type="match status" value="1"/>
</dbReference>
<dbReference type="InterPro" id="IPR005122">
    <property type="entry name" value="Uracil-DNA_glycosylase-like"/>
</dbReference>
<evidence type="ECO:0000256" key="10">
    <source>
        <dbReference type="ARBA" id="ARBA00023014"/>
    </source>
</evidence>
<keyword evidence="9" id="KW-0408">Iron</keyword>
<dbReference type="Pfam" id="PF03167">
    <property type="entry name" value="UDG"/>
    <property type="match status" value="1"/>
</dbReference>
<dbReference type="NCBIfam" id="TIGR00758">
    <property type="entry name" value="UDG_fam4"/>
    <property type="match status" value="1"/>
</dbReference>
<evidence type="ECO:0000256" key="11">
    <source>
        <dbReference type="ARBA" id="ARBA00023204"/>
    </source>
</evidence>
<dbReference type="SMART" id="SM00986">
    <property type="entry name" value="UDG"/>
    <property type="match status" value="1"/>
</dbReference>
<evidence type="ECO:0000256" key="5">
    <source>
        <dbReference type="ARBA" id="ARBA00022485"/>
    </source>
</evidence>
<evidence type="ECO:0000313" key="13">
    <source>
        <dbReference type="EMBL" id="OGC77258.1"/>
    </source>
</evidence>
<keyword evidence="5" id="KW-0004">4Fe-4S</keyword>
<dbReference type="CDD" id="cd10030">
    <property type="entry name" value="UDG-F4_TTUDGA_SPO1dp_like"/>
    <property type="match status" value="1"/>
</dbReference>
<evidence type="ECO:0000256" key="6">
    <source>
        <dbReference type="ARBA" id="ARBA00022723"/>
    </source>
</evidence>
<comment type="similarity">
    <text evidence="2">Belongs to the uracil-DNA glycosylase (UDG) superfamily. Type 4 (UDGa) family.</text>
</comment>
<evidence type="ECO:0000256" key="2">
    <source>
        <dbReference type="ARBA" id="ARBA00006521"/>
    </source>
</evidence>
<dbReference type="GO" id="GO:0046872">
    <property type="term" value="F:metal ion binding"/>
    <property type="evidence" value="ECO:0007669"/>
    <property type="project" value="UniProtKB-KW"/>
</dbReference>
<keyword evidence="10" id="KW-0411">Iron-sulfur</keyword>
<dbReference type="EC" id="3.2.2.27" evidence="3"/>
<dbReference type="PANTHER" id="PTHR33693">
    <property type="entry name" value="TYPE-5 URACIL-DNA GLYCOSYLASE"/>
    <property type="match status" value="1"/>
</dbReference>
<feature type="domain" description="Uracil-DNA glycosylase-like" evidence="12">
    <location>
        <begin position="32"/>
        <end position="177"/>
    </location>
</feature>
<dbReference type="AlphaFoldDB" id="A0A1F4X6G5"/>
<sequence length="211" mass="23777">MLNKEEVLAQIERNVKICQKCRLCKEATNAVPGEGNINAKIVFIGEAPGETEDKTGRPFVGRAGQLLEKALSKIGYKREDVWIGNIIKHRPPQNRDPLPDEIEMCKPYLEMQLEAINPVLIVTLGRFSMNYFIPDGKISRDRGNVIRSGKYHVYPVYHPAAALRNPTMMQGFLDDFMGIPKVLVKIENERENIKDTTDLTDQDDGQLGLGI</sequence>
<dbReference type="InterPro" id="IPR051536">
    <property type="entry name" value="UDG_Type-4/5"/>
</dbReference>
<reference evidence="13 14" key="1">
    <citation type="journal article" date="2016" name="Nat. Commun.">
        <title>Thousands of microbial genomes shed light on interconnected biogeochemical processes in an aquifer system.</title>
        <authorList>
            <person name="Anantharaman K."/>
            <person name="Brown C.T."/>
            <person name="Hug L.A."/>
            <person name="Sharon I."/>
            <person name="Castelle C.J."/>
            <person name="Probst A.J."/>
            <person name="Thomas B.C."/>
            <person name="Singh A."/>
            <person name="Wilkins M.J."/>
            <person name="Karaoz U."/>
            <person name="Brodie E.L."/>
            <person name="Williams K.H."/>
            <person name="Hubbard S.S."/>
            <person name="Banfield J.F."/>
        </authorList>
    </citation>
    <scope>NUCLEOTIDE SEQUENCE [LARGE SCALE GENOMIC DNA]</scope>
</reference>
<keyword evidence="6" id="KW-0479">Metal-binding</keyword>
<evidence type="ECO:0000256" key="4">
    <source>
        <dbReference type="ARBA" id="ARBA00019403"/>
    </source>
</evidence>
<evidence type="ECO:0000259" key="12">
    <source>
        <dbReference type="SMART" id="SM00986"/>
    </source>
</evidence>